<evidence type="ECO:0000259" key="15">
    <source>
        <dbReference type="PROSITE" id="PS51194"/>
    </source>
</evidence>
<comment type="cofactor">
    <cofactor evidence="1">
        <name>Mn(2+)</name>
        <dbReference type="ChEBI" id="CHEBI:29035"/>
    </cofactor>
</comment>
<sequence length="1485" mass="168233">MANADDLLLFEEEAFFHKPLQPLKPTLQVPDLLSDSLQHLQLTPALAPASIVPTILPIAPVQVRQDTAPGLARGIAGGRVLPTDPAPIPQNTMPEMLKSSEAGDIQPIAPVSVPQDTPPEAVADDEGDAEARYLVPRAYQDKMYKKALQRNIIAVMDTGTGKTLVSVMLIKEMARRECEARGSAERKICFFIVNNVPLVKQQASVIRSNSKLEVIEMSGPNNTKKFEKKLWNDIFEKADVVVLTAQILLDLFRHAFVKMSRAHLLVFDECHHARKDHPFCLIMREFYHDSPIQERPKIFGMTASPSLDTVSKLLHSANKLERIMDALIFTADEEELRPFIERPNEFVVQYNQSPEYLTTELSIRLNELRSSLPKLESALASEAYNLKHLGPWCTDRLLKAAVESIVESGSRKNAPEDAKIALDIVNYSRATPLECKEDYLSPKVLKLVQLLRVAAEGMSSEFCGIVFVERRDTATALCLLLQELECVQDCLRVQALVGHRDDNDRILRMSMREQNDIISNFRNNDYNLLIATSVAEEGLDVQPCNFVMSIAEEATFEKIKFTEKTIREYFRALDPDRSLSTPDPDDANGLTVTQSYKVPSTGALLTLDSSIALLHYYCSMLAADEFSRVKPELEITSNGTSGFVCDLTLPANAPFRVIQSDRTSTKSMAKKSAAFKACEELHILGSLNDNLLPIIKRRDDEEFIEEDGESNNKEKNSDYPKASPAFWKGESPMEGARLFGCVIELTEKDLENLRGKHRYRTMCLLTYRQIPCTLAPFNLYVEGAARKAMRLCRKTFECPLQNMPYFIAPLVKDYHKSQKLEDAVSWQDIALSQSLVPLPFEEDINDDQVIMESVLTLRNDHNRDFFVKKVLRGFRVNDVMLQDQFEAEHRSWDNAISKGKTVALQSGERTFAQYFKWKYNVSCLDDDIILAAERVHKMRNHLQPAVSEEEKRDEVATIIPLSACMRCPVLSDVLRMSQMIPSVLYNLDSTLLVQEAREKLGITGVSLDHLQVAFTTSSANRDYQYERLETLGDSFLKFASTIRLYIVNPAKDESQLHNHRIRIISNNALRKHAIGLELFRYVSSTPFHRKSWRPTRFIVDGKEWNESQTQMLSDKTLADFIEAALGAAYLSGGTKVGFETAKILRIPFDEFESWEDFHKVYTNAKAKKDSDKERSEVKLKSLHLAEVQEVEKVLGYKFKDPLLFFEAMTHASYIRDEAVCYQRLEFLGDAILDFQVIQYYYKKYPDAPPGAITLIKDASVNNTILGAISLRWGLYKYVKHSSEALGPAIEKSFRSVEEKKCQSATKTLDGEYWNDIYMPKVLGDLVESTLGAVFVDSGFDFDVITDLFSRLIRPFLDDHINFENLTLHPSKLLLEGLQKEGCNNFKFESINSQGNKVDVLRKLGLGRSSQQKQEEGSGMLKCHFKIHDTVVATATGDHIEDLKKEVSFATLAKLNSDSEFLSTLCNCPKRRGPRHVSMLDRYRQE</sequence>
<feature type="domain" description="Helicase C-terminal" evidence="15">
    <location>
        <begin position="446"/>
        <end position="637"/>
    </location>
</feature>
<evidence type="ECO:0000256" key="10">
    <source>
        <dbReference type="ARBA" id="ARBA00022884"/>
    </source>
</evidence>
<dbReference type="PROSITE" id="PS00517">
    <property type="entry name" value="RNASE_3_1"/>
    <property type="match status" value="1"/>
</dbReference>
<comment type="caution">
    <text evidence="17">The sequence shown here is derived from an EMBL/GenBank/DDBJ whole genome shotgun (WGS) entry which is preliminary data.</text>
</comment>
<gene>
    <name evidence="17" type="primary">DCL1_1</name>
    <name evidence="17" type="ORF">BGZ80_002021</name>
</gene>
<keyword evidence="3" id="KW-0479">Metal-binding</keyword>
<reference evidence="17" key="1">
    <citation type="journal article" date="2020" name="Fungal Divers.">
        <title>Resolving the Mortierellaceae phylogeny through synthesis of multi-gene phylogenetics and phylogenomics.</title>
        <authorList>
            <person name="Vandepol N."/>
            <person name="Liber J."/>
            <person name="Desiro A."/>
            <person name="Na H."/>
            <person name="Kennedy M."/>
            <person name="Barry K."/>
            <person name="Grigoriev I.V."/>
            <person name="Miller A.N."/>
            <person name="O'Donnell K."/>
            <person name="Stajich J.E."/>
            <person name="Bonito G."/>
        </authorList>
    </citation>
    <scope>NUCLEOTIDE SEQUENCE</scope>
    <source>
        <strain evidence="17">NRRL 2769</strain>
    </source>
</reference>
<dbReference type="Gene3D" id="3.30.160.380">
    <property type="entry name" value="Dicer dimerisation domain"/>
    <property type="match status" value="1"/>
</dbReference>
<evidence type="ECO:0000313" key="18">
    <source>
        <dbReference type="Proteomes" id="UP000703661"/>
    </source>
</evidence>
<dbReference type="GO" id="GO:0003723">
    <property type="term" value="F:RNA binding"/>
    <property type="evidence" value="ECO:0007669"/>
    <property type="project" value="UniProtKB-UniRule"/>
</dbReference>
<keyword evidence="18" id="KW-1185">Reference proteome</keyword>
<organism evidence="17 18">
    <name type="scientific">Entomortierella chlamydospora</name>
    <dbReference type="NCBI Taxonomy" id="101097"/>
    <lineage>
        <taxon>Eukaryota</taxon>
        <taxon>Fungi</taxon>
        <taxon>Fungi incertae sedis</taxon>
        <taxon>Mucoromycota</taxon>
        <taxon>Mortierellomycotina</taxon>
        <taxon>Mortierellomycetes</taxon>
        <taxon>Mortierellales</taxon>
        <taxon>Mortierellaceae</taxon>
        <taxon>Entomortierella</taxon>
    </lineage>
</organism>
<accession>A0A9P6MQM7</accession>
<evidence type="ECO:0000259" key="13">
    <source>
        <dbReference type="PROSITE" id="PS50142"/>
    </source>
</evidence>
<dbReference type="GO" id="GO:0031047">
    <property type="term" value="P:regulatory ncRNA-mediated gene silencing"/>
    <property type="evidence" value="ECO:0007669"/>
    <property type="project" value="UniProtKB-ARBA"/>
</dbReference>
<evidence type="ECO:0000256" key="4">
    <source>
        <dbReference type="ARBA" id="ARBA00022737"/>
    </source>
</evidence>
<dbReference type="Pfam" id="PF00270">
    <property type="entry name" value="DEAD"/>
    <property type="match status" value="1"/>
</dbReference>
<dbReference type="SUPFAM" id="SSF69065">
    <property type="entry name" value="RNase III domain-like"/>
    <property type="match status" value="2"/>
</dbReference>
<dbReference type="Pfam" id="PF00271">
    <property type="entry name" value="Helicase_C"/>
    <property type="match status" value="1"/>
</dbReference>
<keyword evidence="8" id="KW-0067">ATP-binding</keyword>
<dbReference type="GO" id="GO:0046872">
    <property type="term" value="F:metal ion binding"/>
    <property type="evidence" value="ECO:0007669"/>
    <property type="project" value="UniProtKB-KW"/>
</dbReference>
<dbReference type="PANTHER" id="PTHR14950:SF37">
    <property type="entry name" value="ENDORIBONUCLEASE DICER"/>
    <property type="match status" value="1"/>
</dbReference>
<keyword evidence="4" id="KW-0677">Repeat</keyword>
<dbReference type="InterPro" id="IPR011545">
    <property type="entry name" value="DEAD/DEAH_box_helicase_dom"/>
</dbReference>
<feature type="domain" description="Helicase ATP-binding" evidence="14">
    <location>
        <begin position="143"/>
        <end position="323"/>
    </location>
</feature>
<dbReference type="CDD" id="cd00593">
    <property type="entry name" value="RIBOc"/>
    <property type="match status" value="2"/>
</dbReference>
<dbReference type="InterPro" id="IPR014001">
    <property type="entry name" value="Helicase_ATP-bd"/>
</dbReference>
<evidence type="ECO:0000256" key="6">
    <source>
        <dbReference type="ARBA" id="ARBA00022801"/>
    </source>
</evidence>
<dbReference type="SUPFAM" id="SSF52540">
    <property type="entry name" value="P-loop containing nucleoside triphosphate hydrolases"/>
    <property type="match status" value="1"/>
</dbReference>
<dbReference type="GO" id="GO:0005524">
    <property type="term" value="F:ATP binding"/>
    <property type="evidence" value="ECO:0007669"/>
    <property type="project" value="UniProtKB-KW"/>
</dbReference>
<evidence type="ECO:0000256" key="11">
    <source>
        <dbReference type="PROSITE-ProRule" id="PRU00657"/>
    </source>
</evidence>
<evidence type="ECO:0000256" key="3">
    <source>
        <dbReference type="ARBA" id="ARBA00022723"/>
    </source>
</evidence>
<keyword evidence="5" id="KW-0547">Nucleotide-binding</keyword>
<dbReference type="Proteomes" id="UP000703661">
    <property type="component" value="Unassembled WGS sequence"/>
</dbReference>
<evidence type="ECO:0000256" key="1">
    <source>
        <dbReference type="ARBA" id="ARBA00001936"/>
    </source>
</evidence>
<dbReference type="InterPro" id="IPR001650">
    <property type="entry name" value="Helicase_C-like"/>
</dbReference>
<evidence type="ECO:0000256" key="2">
    <source>
        <dbReference type="ARBA" id="ARBA00001946"/>
    </source>
</evidence>
<dbReference type="Gene3D" id="3.40.50.300">
    <property type="entry name" value="P-loop containing nucleotide triphosphate hydrolases"/>
    <property type="match status" value="2"/>
</dbReference>
<dbReference type="FunFam" id="1.10.1520.10:FF:000004">
    <property type="entry name" value="Endoribonuclease dicer-like 1"/>
    <property type="match status" value="1"/>
</dbReference>
<dbReference type="PANTHER" id="PTHR14950">
    <property type="entry name" value="DICER-RELATED"/>
    <property type="match status" value="1"/>
</dbReference>
<dbReference type="PROSITE" id="PS51194">
    <property type="entry name" value="HELICASE_CTER"/>
    <property type="match status" value="1"/>
</dbReference>
<evidence type="ECO:0000259" key="14">
    <source>
        <dbReference type="PROSITE" id="PS51192"/>
    </source>
</evidence>
<feature type="domain" description="RNase III" evidence="13">
    <location>
        <begin position="1187"/>
        <end position="1338"/>
    </location>
</feature>
<proteinExistence type="inferred from homology"/>
<keyword evidence="9" id="KW-0460">Magnesium</keyword>
<dbReference type="PROSITE" id="PS51192">
    <property type="entry name" value="HELICASE_ATP_BIND_1"/>
    <property type="match status" value="1"/>
</dbReference>
<keyword evidence="10 11" id="KW-0694">RNA-binding</keyword>
<evidence type="ECO:0000259" key="16">
    <source>
        <dbReference type="PROSITE" id="PS51327"/>
    </source>
</evidence>
<feature type="region of interest" description="Disordered" evidence="12">
    <location>
        <begin position="703"/>
        <end position="727"/>
    </location>
</feature>
<dbReference type="FunFam" id="3.30.160.380:FF:000001">
    <property type="entry name" value="Endoribonuclease dicer-like 1"/>
    <property type="match status" value="1"/>
</dbReference>
<evidence type="ECO:0000256" key="5">
    <source>
        <dbReference type="ARBA" id="ARBA00022741"/>
    </source>
</evidence>
<dbReference type="EMBL" id="JAAAID010001488">
    <property type="protein sequence ID" value="KAG0009818.1"/>
    <property type="molecule type" value="Genomic_DNA"/>
</dbReference>
<comment type="similarity">
    <text evidence="11">Belongs to the helicase family. Dicer subfamily.</text>
</comment>
<dbReference type="Gene3D" id="1.10.1520.10">
    <property type="entry name" value="Ribonuclease III domain"/>
    <property type="match status" value="2"/>
</dbReference>
<dbReference type="Pfam" id="PF00636">
    <property type="entry name" value="Ribonuclease_3"/>
    <property type="match status" value="2"/>
</dbReference>
<evidence type="ECO:0000256" key="9">
    <source>
        <dbReference type="ARBA" id="ARBA00022842"/>
    </source>
</evidence>
<dbReference type="PROSITE" id="PS50142">
    <property type="entry name" value="RNASE_3_2"/>
    <property type="match status" value="2"/>
</dbReference>
<dbReference type="Pfam" id="PF03368">
    <property type="entry name" value="Dicer_dimer"/>
    <property type="match status" value="1"/>
</dbReference>
<keyword evidence="6" id="KW-0378">Hydrolase</keyword>
<dbReference type="InterPro" id="IPR038248">
    <property type="entry name" value="Dicer_dimer_sf"/>
</dbReference>
<name>A0A9P6MQM7_9FUNG</name>
<comment type="cofactor">
    <cofactor evidence="2">
        <name>Mg(2+)</name>
        <dbReference type="ChEBI" id="CHEBI:18420"/>
    </cofactor>
</comment>
<dbReference type="GO" id="GO:0004525">
    <property type="term" value="F:ribonuclease III activity"/>
    <property type="evidence" value="ECO:0007669"/>
    <property type="project" value="InterPro"/>
</dbReference>
<keyword evidence="7" id="KW-0347">Helicase</keyword>
<evidence type="ECO:0000256" key="7">
    <source>
        <dbReference type="ARBA" id="ARBA00022806"/>
    </source>
</evidence>
<dbReference type="SMART" id="SM00535">
    <property type="entry name" value="RIBOc"/>
    <property type="match status" value="2"/>
</dbReference>
<dbReference type="PROSITE" id="PS51327">
    <property type="entry name" value="DICER_DSRBF"/>
    <property type="match status" value="1"/>
</dbReference>
<feature type="domain" description="Dicer dsRNA-binding fold" evidence="16">
    <location>
        <begin position="610"/>
        <end position="701"/>
    </location>
</feature>
<dbReference type="GO" id="GO:0006396">
    <property type="term" value="P:RNA processing"/>
    <property type="evidence" value="ECO:0007669"/>
    <property type="project" value="InterPro"/>
</dbReference>
<evidence type="ECO:0000256" key="8">
    <source>
        <dbReference type="ARBA" id="ARBA00022840"/>
    </source>
</evidence>
<evidence type="ECO:0000256" key="12">
    <source>
        <dbReference type="SAM" id="MobiDB-lite"/>
    </source>
</evidence>
<dbReference type="InterPro" id="IPR036389">
    <property type="entry name" value="RNase_III_sf"/>
</dbReference>
<feature type="domain" description="RNase III" evidence="13">
    <location>
        <begin position="993"/>
        <end position="1133"/>
    </location>
</feature>
<evidence type="ECO:0000313" key="17">
    <source>
        <dbReference type="EMBL" id="KAG0009818.1"/>
    </source>
</evidence>
<dbReference type="SMART" id="SM00487">
    <property type="entry name" value="DEXDc"/>
    <property type="match status" value="1"/>
</dbReference>
<dbReference type="GO" id="GO:0004386">
    <property type="term" value="F:helicase activity"/>
    <property type="evidence" value="ECO:0007669"/>
    <property type="project" value="UniProtKB-KW"/>
</dbReference>
<dbReference type="InterPro" id="IPR000999">
    <property type="entry name" value="RNase_III_dom"/>
</dbReference>
<dbReference type="InterPro" id="IPR027417">
    <property type="entry name" value="P-loop_NTPase"/>
</dbReference>
<dbReference type="InterPro" id="IPR005034">
    <property type="entry name" value="Dicer_dimerisation"/>
</dbReference>
<protein>
    <submittedName>
        <fullName evidence="17">Dicer-like protein 1</fullName>
    </submittedName>
</protein>
<dbReference type="CDD" id="cd18034">
    <property type="entry name" value="DEXHc_dicer"/>
    <property type="match status" value="1"/>
</dbReference>